<evidence type="ECO:0000313" key="1">
    <source>
        <dbReference type="EMBL" id="OJG83168.1"/>
    </source>
</evidence>
<name>A0A1L8WQ66_9ENTE</name>
<evidence type="ECO:0000313" key="2">
    <source>
        <dbReference type="Proteomes" id="UP000182152"/>
    </source>
</evidence>
<keyword evidence="2" id="KW-1185">Reference proteome</keyword>
<reference evidence="1 2" key="1">
    <citation type="submission" date="2014-12" db="EMBL/GenBank/DDBJ databases">
        <title>Draft genome sequences of 29 type strains of Enterococci.</title>
        <authorList>
            <person name="Zhong Z."/>
            <person name="Sun Z."/>
            <person name="Liu W."/>
            <person name="Zhang W."/>
            <person name="Zhang H."/>
        </authorList>
    </citation>
    <scope>NUCLEOTIDE SEQUENCE [LARGE SCALE GENOMIC DNA]</scope>
    <source>
        <strain evidence="1 2">DSM 15687</strain>
    </source>
</reference>
<accession>A0A1L8WQ66</accession>
<gene>
    <name evidence="1" type="ORF">RV14_GL001863</name>
</gene>
<dbReference type="EMBL" id="JXLB01000005">
    <property type="protein sequence ID" value="OJG83168.1"/>
    <property type="molecule type" value="Genomic_DNA"/>
</dbReference>
<dbReference type="AlphaFoldDB" id="A0A1L8WQ66"/>
<dbReference type="Proteomes" id="UP000182152">
    <property type="component" value="Unassembled WGS sequence"/>
</dbReference>
<organism evidence="1 2">
    <name type="scientific">Enterococcus ratti</name>
    <dbReference type="NCBI Taxonomy" id="150033"/>
    <lineage>
        <taxon>Bacteria</taxon>
        <taxon>Bacillati</taxon>
        <taxon>Bacillota</taxon>
        <taxon>Bacilli</taxon>
        <taxon>Lactobacillales</taxon>
        <taxon>Enterococcaceae</taxon>
        <taxon>Enterococcus</taxon>
    </lineage>
</organism>
<sequence length="37" mass="4267">MKHTKTKVFSSKEVASAPAFYLCLEREVKVLFTSRSF</sequence>
<protein>
    <submittedName>
        <fullName evidence="1">Uncharacterized protein</fullName>
    </submittedName>
</protein>
<proteinExistence type="predicted"/>
<comment type="caution">
    <text evidence="1">The sequence shown here is derived from an EMBL/GenBank/DDBJ whole genome shotgun (WGS) entry which is preliminary data.</text>
</comment>